<accession>A0A9W9SV02</accession>
<dbReference type="EMBL" id="JAPZBT010000001">
    <property type="protein sequence ID" value="KAJ5384996.1"/>
    <property type="molecule type" value="Genomic_DNA"/>
</dbReference>
<evidence type="ECO:0000313" key="1">
    <source>
        <dbReference type="EMBL" id="KAJ5384996.1"/>
    </source>
</evidence>
<reference evidence="1" key="2">
    <citation type="journal article" date="2023" name="IMA Fungus">
        <title>Comparative genomic study of the Penicillium genus elucidates a diverse pangenome and 15 lateral gene transfer events.</title>
        <authorList>
            <person name="Petersen C."/>
            <person name="Sorensen T."/>
            <person name="Nielsen M.R."/>
            <person name="Sondergaard T.E."/>
            <person name="Sorensen J.L."/>
            <person name="Fitzpatrick D.A."/>
            <person name="Frisvad J.C."/>
            <person name="Nielsen K.L."/>
        </authorList>
    </citation>
    <scope>NUCLEOTIDE SEQUENCE</scope>
    <source>
        <strain evidence="1">IBT 3081</strain>
    </source>
</reference>
<name>A0A9W9SV02_9EURO</name>
<gene>
    <name evidence="1" type="ORF">N7517_002907</name>
</gene>
<dbReference type="Proteomes" id="UP001147752">
    <property type="component" value="Unassembled WGS sequence"/>
</dbReference>
<sequence length="92" mass="10261">MTTKTPDYGKVGERLLLNYIEATASQNPGKPAVHQLLIPEDDDSHEPRIVTLNYQQLVNLINKLCWKLHKGGLTSQASVAYASLTPYFTYGL</sequence>
<comment type="caution">
    <text evidence="1">The sequence shown here is derived from an EMBL/GenBank/DDBJ whole genome shotgun (WGS) entry which is preliminary data.</text>
</comment>
<protein>
    <submittedName>
        <fullName evidence="1">Male sterility NAD-binding</fullName>
    </submittedName>
</protein>
<dbReference type="GeneID" id="81459820"/>
<dbReference type="RefSeq" id="XP_056584772.1">
    <property type="nucleotide sequence ID" value="XM_056720637.1"/>
</dbReference>
<keyword evidence="2" id="KW-1185">Reference proteome</keyword>
<organism evidence="1 2">
    <name type="scientific">Penicillium concentricum</name>
    <dbReference type="NCBI Taxonomy" id="293559"/>
    <lineage>
        <taxon>Eukaryota</taxon>
        <taxon>Fungi</taxon>
        <taxon>Dikarya</taxon>
        <taxon>Ascomycota</taxon>
        <taxon>Pezizomycotina</taxon>
        <taxon>Eurotiomycetes</taxon>
        <taxon>Eurotiomycetidae</taxon>
        <taxon>Eurotiales</taxon>
        <taxon>Aspergillaceae</taxon>
        <taxon>Penicillium</taxon>
    </lineage>
</organism>
<proteinExistence type="predicted"/>
<reference evidence="1" key="1">
    <citation type="submission" date="2022-12" db="EMBL/GenBank/DDBJ databases">
        <authorList>
            <person name="Petersen C."/>
        </authorList>
    </citation>
    <scope>NUCLEOTIDE SEQUENCE</scope>
    <source>
        <strain evidence="1">IBT 3081</strain>
    </source>
</reference>
<dbReference type="AlphaFoldDB" id="A0A9W9SV02"/>
<evidence type="ECO:0000313" key="2">
    <source>
        <dbReference type="Proteomes" id="UP001147752"/>
    </source>
</evidence>